<evidence type="ECO:0000256" key="1">
    <source>
        <dbReference type="ARBA" id="ARBA00023015"/>
    </source>
</evidence>
<sequence>MESIPSDPAQLLRTLESNRWAIPVLALLHREQGARFAVMARAFDLPHNSLSRCLAWLRECGWVQPNPGHGHPLRPEYVLSDAGRPVAALCARIEEARARLRLGAGDLPRWSLPLVAGLGPDWARFGELQARLAPVTPRALSTTLKAVIDEELVRRRLEDRYPPLPLYALTGKGQELAAALAA</sequence>
<evidence type="ECO:0000313" key="6">
    <source>
        <dbReference type="Proteomes" id="UP000575241"/>
    </source>
</evidence>
<dbReference type="InterPro" id="IPR002577">
    <property type="entry name" value="HTH_HxlR"/>
</dbReference>
<feature type="domain" description="HTH hxlR-type" evidence="4">
    <location>
        <begin position="90"/>
        <end position="182"/>
    </location>
</feature>
<dbReference type="PANTHER" id="PTHR33204">
    <property type="entry name" value="TRANSCRIPTIONAL REGULATOR, MARR FAMILY"/>
    <property type="match status" value="1"/>
</dbReference>
<proteinExistence type="predicted"/>
<dbReference type="InterPro" id="IPR005471">
    <property type="entry name" value="Tscrpt_reg_IclR_N"/>
</dbReference>
<dbReference type="Pfam" id="PF01638">
    <property type="entry name" value="HxlR"/>
    <property type="match status" value="1"/>
</dbReference>
<keyword evidence="2 5" id="KW-0238">DNA-binding</keyword>
<dbReference type="GO" id="GO:0003677">
    <property type="term" value="F:DNA binding"/>
    <property type="evidence" value="ECO:0007669"/>
    <property type="project" value="UniProtKB-KW"/>
</dbReference>
<dbReference type="RefSeq" id="WP_184161935.1">
    <property type="nucleotide sequence ID" value="NZ_JACHLN010000001.1"/>
</dbReference>
<organism evidence="5 6">
    <name type="scientific">Sphingomonas kyeonggiensis</name>
    <dbReference type="NCBI Taxonomy" id="1268553"/>
    <lineage>
        <taxon>Bacteria</taxon>
        <taxon>Pseudomonadati</taxon>
        <taxon>Pseudomonadota</taxon>
        <taxon>Alphaproteobacteria</taxon>
        <taxon>Sphingomonadales</taxon>
        <taxon>Sphingomonadaceae</taxon>
        <taxon>Sphingomonas</taxon>
    </lineage>
</organism>
<evidence type="ECO:0000259" key="4">
    <source>
        <dbReference type="PROSITE" id="PS51118"/>
    </source>
</evidence>
<dbReference type="AlphaFoldDB" id="A0A7W7JYI4"/>
<accession>A0A7W7JYI4</accession>
<dbReference type="InterPro" id="IPR036388">
    <property type="entry name" value="WH-like_DNA-bd_sf"/>
</dbReference>
<evidence type="ECO:0000313" key="5">
    <source>
        <dbReference type="EMBL" id="MBB4837418.1"/>
    </source>
</evidence>
<reference evidence="5 6" key="1">
    <citation type="submission" date="2020-08" db="EMBL/GenBank/DDBJ databases">
        <title>Functional genomics of gut bacteria from endangered species of beetles.</title>
        <authorList>
            <person name="Carlos-Shanley C."/>
        </authorList>
    </citation>
    <scope>NUCLEOTIDE SEQUENCE [LARGE SCALE GENOMIC DNA]</scope>
    <source>
        <strain evidence="5 6">S00224</strain>
    </source>
</reference>
<dbReference type="SUPFAM" id="SSF46785">
    <property type="entry name" value="Winged helix' DNA-binding domain"/>
    <property type="match status" value="2"/>
</dbReference>
<dbReference type="PROSITE" id="PS51118">
    <property type="entry name" value="HTH_HXLR"/>
    <property type="match status" value="1"/>
</dbReference>
<gene>
    <name evidence="5" type="ORF">HNP52_000469</name>
</gene>
<dbReference type="Proteomes" id="UP000575241">
    <property type="component" value="Unassembled WGS sequence"/>
</dbReference>
<dbReference type="Gene3D" id="1.10.10.10">
    <property type="entry name" value="Winged helix-like DNA-binding domain superfamily/Winged helix DNA-binding domain"/>
    <property type="match status" value="2"/>
</dbReference>
<comment type="caution">
    <text evidence="5">The sequence shown here is derived from an EMBL/GenBank/DDBJ whole genome shotgun (WGS) entry which is preliminary data.</text>
</comment>
<keyword evidence="1" id="KW-0805">Transcription regulation</keyword>
<dbReference type="PANTHER" id="PTHR33204:SF37">
    <property type="entry name" value="HTH-TYPE TRANSCRIPTIONAL REGULATOR YODB"/>
    <property type="match status" value="1"/>
</dbReference>
<dbReference type="GO" id="GO:0006355">
    <property type="term" value="P:regulation of DNA-templated transcription"/>
    <property type="evidence" value="ECO:0007669"/>
    <property type="project" value="InterPro"/>
</dbReference>
<dbReference type="InterPro" id="IPR036390">
    <property type="entry name" value="WH_DNA-bd_sf"/>
</dbReference>
<dbReference type="Pfam" id="PF09339">
    <property type="entry name" value="HTH_IclR"/>
    <property type="match status" value="1"/>
</dbReference>
<protein>
    <submittedName>
        <fullName evidence="5">DNA-binding HxlR family transcriptional regulator</fullName>
    </submittedName>
</protein>
<keyword evidence="6" id="KW-1185">Reference proteome</keyword>
<keyword evidence="3" id="KW-0804">Transcription</keyword>
<evidence type="ECO:0000256" key="3">
    <source>
        <dbReference type="ARBA" id="ARBA00023163"/>
    </source>
</evidence>
<dbReference type="EMBL" id="JACHLN010000001">
    <property type="protein sequence ID" value="MBB4837418.1"/>
    <property type="molecule type" value="Genomic_DNA"/>
</dbReference>
<name>A0A7W7JYI4_9SPHN</name>
<evidence type="ECO:0000256" key="2">
    <source>
        <dbReference type="ARBA" id="ARBA00023125"/>
    </source>
</evidence>